<accession>A0A317FHT1</accession>
<dbReference type="SMART" id="SM00387">
    <property type="entry name" value="HATPase_c"/>
    <property type="match status" value="1"/>
</dbReference>
<dbReference type="SUPFAM" id="SSF55785">
    <property type="entry name" value="PYP-like sensor domain (PAS domain)"/>
    <property type="match status" value="1"/>
</dbReference>
<evidence type="ECO:0000313" key="12">
    <source>
        <dbReference type="Proteomes" id="UP000245765"/>
    </source>
</evidence>
<evidence type="ECO:0000256" key="3">
    <source>
        <dbReference type="ARBA" id="ARBA00022679"/>
    </source>
</evidence>
<dbReference type="GO" id="GO:0005524">
    <property type="term" value="F:ATP binding"/>
    <property type="evidence" value="ECO:0007669"/>
    <property type="project" value="UniProtKB-KW"/>
</dbReference>
<dbReference type="RefSeq" id="WP_109870216.1">
    <property type="nucleotide sequence ID" value="NZ_QGNA01000002.1"/>
</dbReference>
<dbReference type="SUPFAM" id="SSF55874">
    <property type="entry name" value="ATPase domain of HSP90 chaperone/DNA topoisomerase II/histidine kinase"/>
    <property type="match status" value="1"/>
</dbReference>
<dbReference type="PROSITE" id="PS50113">
    <property type="entry name" value="PAC"/>
    <property type="match status" value="1"/>
</dbReference>
<evidence type="ECO:0000256" key="6">
    <source>
        <dbReference type="ARBA" id="ARBA00022840"/>
    </source>
</evidence>
<dbReference type="InterPro" id="IPR000700">
    <property type="entry name" value="PAS-assoc_C"/>
</dbReference>
<dbReference type="Gene3D" id="3.30.565.10">
    <property type="entry name" value="Histidine kinase-like ATPase, C-terminal domain"/>
    <property type="match status" value="1"/>
</dbReference>
<keyword evidence="4" id="KW-0547">Nucleotide-binding</keyword>
<evidence type="ECO:0000256" key="2">
    <source>
        <dbReference type="ARBA" id="ARBA00012438"/>
    </source>
</evidence>
<evidence type="ECO:0000256" key="7">
    <source>
        <dbReference type="ARBA" id="ARBA00023012"/>
    </source>
</evidence>
<keyword evidence="6" id="KW-0067">ATP-binding</keyword>
<evidence type="ECO:0000256" key="4">
    <source>
        <dbReference type="ARBA" id="ARBA00022741"/>
    </source>
</evidence>
<proteinExistence type="predicted"/>
<dbReference type="Gene3D" id="3.30.450.20">
    <property type="entry name" value="PAS domain"/>
    <property type="match status" value="1"/>
</dbReference>
<sequence>MSSPLVGAWPPFLAASGFCSLVSPELAWLHLLSDLAIGLSYLSIPAVLLVVLLRRRDLAYPWLVGLFALFIVACGLTHLMHAWTLFSPAPVLDTLLKAITAAISVTVAVTLWPVLPRLLALRSPAALEREVMERRAAEERLGTFLANLAEAVFVVRVHPDGRLQIESVNPAFERMFSVPGEGLAGAAPETALPPPLAELALPRWRKVAEQGAPMEYEITADLPSGRLTWQTVLVPLRGADGRVERLLGSARDVTATRRLQAGLVQSARLATVGTMCAGLAHEASQPLNTASLWLRRARAAARGLPEAERAAFARAAAVVEDQLRRAGDLVARIRSLAGAEPEAAGRFDAKEPVAAAFRLAASEAAAEGITMTLRAADGPLPVQGSAGRLEQAMMNLLANARDAVIERRRNQPDAPASVEVALAQQSGSVVVEVRDSGVGIPEAVADAIFDPFFTTKDPGRGIGLGLPFAASAARAMGGRLEAWNRPGGGANFRLELPLADAGAVPAGAGAVPA</sequence>
<comment type="catalytic activity">
    <reaction evidence="1">
        <text>ATP + protein L-histidine = ADP + protein N-phospho-L-histidine.</text>
        <dbReference type="EC" id="2.7.13.3"/>
    </reaction>
</comment>
<dbReference type="GO" id="GO:0004673">
    <property type="term" value="F:protein histidine kinase activity"/>
    <property type="evidence" value="ECO:0007669"/>
    <property type="project" value="UniProtKB-EC"/>
</dbReference>
<feature type="transmembrane region" description="Helical" evidence="8">
    <location>
        <begin position="60"/>
        <end position="83"/>
    </location>
</feature>
<dbReference type="PANTHER" id="PTHR43065:SF46">
    <property type="entry name" value="C4-DICARBOXYLATE TRANSPORT SENSOR PROTEIN DCTB"/>
    <property type="match status" value="1"/>
</dbReference>
<protein>
    <recommendedName>
        <fullName evidence="2">histidine kinase</fullName>
        <ecNumber evidence="2">2.7.13.3</ecNumber>
    </recommendedName>
</protein>
<dbReference type="InterPro" id="IPR013656">
    <property type="entry name" value="PAS_4"/>
</dbReference>
<keyword evidence="8" id="KW-1133">Transmembrane helix</keyword>
<dbReference type="NCBIfam" id="TIGR00229">
    <property type="entry name" value="sensory_box"/>
    <property type="match status" value="1"/>
</dbReference>
<dbReference type="Gene3D" id="1.10.287.130">
    <property type="match status" value="1"/>
</dbReference>
<dbReference type="CDD" id="cd00130">
    <property type="entry name" value="PAS"/>
    <property type="match status" value="1"/>
</dbReference>
<dbReference type="GO" id="GO:0000160">
    <property type="term" value="P:phosphorelay signal transduction system"/>
    <property type="evidence" value="ECO:0007669"/>
    <property type="project" value="UniProtKB-KW"/>
</dbReference>
<keyword evidence="12" id="KW-1185">Reference proteome</keyword>
<keyword evidence="5 11" id="KW-0418">Kinase</keyword>
<feature type="transmembrane region" description="Helical" evidence="8">
    <location>
        <begin position="35"/>
        <end position="53"/>
    </location>
</feature>
<dbReference type="OrthoDB" id="9789238at2"/>
<evidence type="ECO:0000259" key="9">
    <source>
        <dbReference type="PROSITE" id="PS50109"/>
    </source>
</evidence>
<gene>
    <name evidence="11" type="ORF">DFH01_09540</name>
</gene>
<dbReference type="EMBL" id="QGNA01000002">
    <property type="protein sequence ID" value="PWS37106.1"/>
    <property type="molecule type" value="Genomic_DNA"/>
</dbReference>
<feature type="transmembrane region" description="Helical" evidence="8">
    <location>
        <begin position="95"/>
        <end position="115"/>
    </location>
</feature>
<dbReference type="InterPro" id="IPR036890">
    <property type="entry name" value="HATPase_C_sf"/>
</dbReference>
<evidence type="ECO:0000256" key="5">
    <source>
        <dbReference type="ARBA" id="ARBA00022777"/>
    </source>
</evidence>
<dbReference type="AlphaFoldDB" id="A0A317FHT1"/>
<keyword evidence="8" id="KW-0472">Membrane</keyword>
<dbReference type="PRINTS" id="PR00344">
    <property type="entry name" value="BCTRLSENSOR"/>
</dbReference>
<dbReference type="Pfam" id="PF08448">
    <property type="entry name" value="PAS_4"/>
    <property type="match status" value="1"/>
</dbReference>
<organism evidence="11 12">
    <name type="scientific">Falsiroseomonas bella</name>
    <dbReference type="NCBI Taxonomy" id="2184016"/>
    <lineage>
        <taxon>Bacteria</taxon>
        <taxon>Pseudomonadati</taxon>
        <taxon>Pseudomonadota</taxon>
        <taxon>Alphaproteobacteria</taxon>
        <taxon>Acetobacterales</taxon>
        <taxon>Roseomonadaceae</taxon>
        <taxon>Falsiroseomonas</taxon>
    </lineage>
</organism>
<evidence type="ECO:0000313" key="11">
    <source>
        <dbReference type="EMBL" id="PWS37106.1"/>
    </source>
</evidence>
<dbReference type="InterPro" id="IPR035965">
    <property type="entry name" value="PAS-like_dom_sf"/>
</dbReference>
<keyword evidence="8" id="KW-0812">Transmembrane</keyword>
<dbReference type="InterPro" id="IPR058544">
    <property type="entry name" value="ETR1_N"/>
</dbReference>
<dbReference type="Pfam" id="PF25487">
    <property type="entry name" value="ETR1_N"/>
    <property type="match status" value="1"/>
</dbReference>
<dbReference type="Pfam" id="PF02518">
    <property type="entry name" value="HATPase_c"/>
    <property type="match status" value="1"/>
</dbReference>
<keyword evidence="7" id="KW-0902">Two-component regulatory system</keyword>
<dbReference type="EC" id="2.7.13.3" evidence="2"/>
<evidence type="ECO:0000259" key="10">
    <source>
        <dbReference type="PROSITE" id="PS50113"/>
    </source>
</evidence>
<feature type="domain" description="Histidine kinase" evidence="9">
    <location>
        <begin position="278"/>
        <end position="500"/>
    </location>
</feature>
<dbReference type="PROSITE" id="PS50109">
    <property type="entry name" value="HIS_KIN"/>
    <property type="match status" value="1"/>
</dbReference>
<dbReference type="InterPro" id="IPR005467">
    <property type="entry name" value="His_kinase_dom"/>
</dbReference>
<reference evidence="12" key="1">
    <citation type="submission" date="2018-05" db="EMBL/GenBank/DDBJ databases">
        <authorList>
            <person name="Du Z."/>
            <person name="Wang X."/>
        </authorList>
    </citation>
    <scope>NUCLEOTIDE SEQUENCE [LARGE SCALE GENOMIC DNA]</scope>
    <source>
        <strain evidence="12">CQN31</strain>
    </source>
</reference>
<comment type="caution">
    <text evidence="11">The sequence shown here is derived from an EMBL/GenBank/DDBJ whole genome shotgun (WGS) entry which is preliminary data.</text>
</comment>
<dbReference type="Proteomes" id="UP000245765">
    <property type="component" value="Unassembled WGS sequence"/>
</dbReference>
<evidence type="ECO:0000256" key="8">
    <source>
        <dbReference type="SAM" id="Phobius"/>
    </source>
</evidence>
<dbReference type="PANTHER" id="PTHR43065">
    <property type="entry name" value="SENSOR HISTIDINE KINASE"/>
    <property type="match status" value="1"/>
</dbReference>
<keyword evidence="3" id="KW-0808">Transferase</keyword>
<name>A0A317FHT1_9PROT</name>
<dbReference type="InterPro" id="IPR003594">
    <property type="entry name" value="HATPase_dom"/>
</dbReference>
<feature type="domain" description="PAC" evidence="10">
    <location>
        <begin position="212"/>
        <end position="265"/>
    </location>
</feature>
<evidence type="ECO:0000256" key="1">
    <source>
        <dbReference type="ARBA" id="ARBA00000085"/>
    </source>
</evidence>
<dbReference type="InterPro" id="IPR000014">
    <property type="entry name" value="PAS"/>
</dbReference>
<dbReference type="InterPro" id="IPR004358">
    <property type="entry name" value="Sig_transdc_His_kin-like_C"/>
</dbReference>